<evidence type="ECO:0000313" key="2">
    <source>
        <dbReference type="EMBL" id="OSS44849.1"/>
    </source>
</evidence>
<dbReference type="Pfam" id="PF02627">
    <property type="entry name" value="CMD"/>
    <property type="match status" value="1"/>
</dbReference>
<name>A0A1Y2LMK6_EPING</name>
<evidence type="ECO:0000259" key="1">
    <source>
        <dbReference type="Pfam" id="PF02627"/>
    </source>
</evidence>
<evidence type="ECO:0000313" key="3">
    <source>
        <dbReference type="Proteomes" id="UP000193240"/>
    </source>
</evidence>
<feature type="domain" description="Carboxymuconolactone decarboxylase-like" evidence="1">
    <location>
        <begin position="83"/>
        <end position="146"/>
    </location>
</feature>
<dbReference type="Gene3D" id="1.20.1290.10">
    <property type="entry name" value="AhpD-like"/>
    <property type="match status" value="1"/>
</dbReference>
<dbReference type="PANTHER" id="PTHR34846">
    <property type="entry name" value="4-CARBOXYMUCONOLACTONE DECARBOXYLASE FAMILY PROTEIN (AFU_ORTHOLOGUE AFUA_6G11590)"/>
    <property type="match status" value="1"/>
</dbReference>
<protein>
    <recommendedName>
        <fullName evidence="1">Carboxymuconolactone decarboxylase-like domain-containing protein</fullName>
    </recommendedName>
</protein>
<organism evidence="2 3">
    <name type="scientific">Epicoccum nigrum</name>
    <name type="common">Soil fungus</name>
    <name type="synonym">Epicoccum purpurascens</name>
    <dbReference type="NCBI Taxonomy" id="105696"/>
    <lineage>
        <taxon>Eukaryota</taxon>
        <taxon>Fungi</taxon>
        <taxon>Dikarya</taxon>
        <taxon>Ascomycota</taxon>
        <taxon>Pezizomycotina</taxon>
        <taxon>Dothideomycetes</taxon>
        <taxon>Pleosporomycetidae</taxon>
        <taxon>Pleosporales</taxon>
        <taxon>Pleosporineae</taxon>
        <taxon>Didymellaceae</taxon>
        <taxon>Epicoccum</taxon>
    </lineage>
</organism>
<dbReference type="OMA" id="RVAVCNK"/>
<dbReference type="EMBL" id="KZ107856">
    <property type="protein sequence ID" value="OSS44849.1"/>
    <property type="molecule type" value="Genomic_DNA"/>
</dbReference>
<dbReference type="AlphaFoldDB" id="A0A1Y2LMK6"/>
<dbReference type="InterPro" id="IPR029032">
    <property type="entry name" value="AhpD-like"/>
</dbReference>
<dbReference type="InterPro" id="IPR003779">
    <property type="entry name" value="CMD-like"/>
</dbReference>
<dbReference type="InParanoid" id="A0A1Y2LMK6"/>
<keyword evidence="3" id="KW-1185">Reference proteome</keyword>
<gene>
    <name evidence="2" type="ORF">B5807_10536</name>
</gene>
<accession>A0A1Y2LMK6</accession>
<dbReference type="PANTHER" id="PTHR34846:SF9">
    <property type="entry name" value="4-CARBOXYMUCONOLACTONE DECARBOXYLASE FAMILY PROTEIN (AFU_ORTHOLOGUE AFUA_1G03690)"/>
    <property type="match status" value="1"/>
</dbReference>
<proteinExistence type="predicted"/>
<dbReference type="Proteomes" id="UP000193240">
    <property type="component" value="Unassembled WGS sequence"/>
</dbReference>
<dbReference type="SUPFAM" id="SSF69118">
    <property type="entry name" value="AhpD-like"/>
    <property type="match status" value="1"/>
</dbReference>
<sequence length="232" mass="25926">MRDSQDRGGVTLQSYKILQRHSSYISLYLQSLQFFTAVIMRLPYIPDPPEFTEEADKAVLERIKERRGAKGLIALDRTLLHSPPVADGWNSFLGAIRTKTSLPTSVRETAIARVAVLNKAWYEWESHSPILRAAEGVSSEHVDAVLQSPPRQVNKGIQDDKLAAVLSYTDAMTLDVTVPDEVFARLKDHFSEQEVVEITATVAAYNCVSRFLVALDVGETNGQKGPEKEWEL</sequence>
<reference evidence="2 3" key="1">
    <citation type="journal article" date="2017" name="Genome Announc.">
        <title>Genome sequence of the saprophytic ascomycete Epicoccum nigrum ICMP 19927 strain isolated from New Zealand.</title>
        <authorList>
            <person name="Fokin M."/>
            <person name="Fleetwood D."/>
            <person name="Weir B.S."/>
            <person name="Villas-Boas S.G."/>
        </authorList>
    </citation>
    <scope>NUCLEOTIDE SEQUENCE [LARGE SCALE GENOMIC DNA]</scope>
    <source>
        <strain evidence="2 3">ICMP 19927</strain>
    </source>
</reference>
<dbReference type="GO" id="GO:0051920">
    <property type="term" value="F:peroxiredoxin activity"/>
    <property type="evidence" value="ECO:0007669"/>
    <property type="project" value="InterPro"/>
</dbReference>